<dbReference type="AlphaFoldDB" id="A0A1A0HL63"/>
<dbReference type="GeneID" id="30028686"/>
<dbReference type="EMBL" id="LXTC01000001">
    <property type="protein sequence ID" value="OBA24553.1"/>
    <property type="molecule type" value="Genomic_DNA"/>
</dbReference>
<gene>
    <name evidence="2" type="ORF">METBIDRAFT_30787</name>
</gene>
<sequence>MGTVTVVPSYVQCLNIVLDYHGYTGNITKIVLNNAITNVAYQQHDSAYKSSLMRKPLTEFYAIPEHEELIGSVPSATGPTNAISLISGVLQRKIHIRDISSILNSVSLIAYVKSGRFNIHNPYEPQYYRYELDAKGKAVNESKCGMCAFCPAVKFLPFKNSSYLSHMTLEHGIFASNFVVPEGLYYGRYRMMRSTDPSKTRTVKALQCPACFQVIEVACWKNKTNPLLSYFRHFKKLHLNLNKTFTSSTIDPVTLKHRGGNIPQNETLIPPDRP</sequence>
<name>A0A1A0HL63_9ASCO</name>
<dbReference type="Proteomes" id="UP000092555">
    <property type="component" value="Unassembled WGS sequence"/>
</dbReference>
<evidence type="ECO:0000313" key="2">
    <source>
        <dbReference type="EMBL" id="OBA24553.1"/>
    </source>
</evidence>
<reference evidence="2 3" key="1">
    <citation type="submission" date="2016-05" db="EMBL/GenBank/DDBJ databases">
        <title>Comparative genomics of biotechnologically important yeasts.</title>
        <authorList>
            <consortium name="DOE Joint Genome Institute"/>
            <person name="Riley R."/>
            <person name="Haridas S."/>
            <person name="Wolfe K.H."/>
            <person name="Lopes M.R."/>
            <person name="Hittinger C.T."/>
            <person name="Goker M."/>
            <person name="Salamov A."/>
            <person name="Wisecaver J."/>
            <person name="Long T.M."/>
            <person name="Aerts A.L."/>
            <person name="Barry K."/>
            <person name="Choi C."/>
            <person name="Clum A."/>
            <person name="Coughlan A.Y."/>
            <person name="Deshpande S."/>
            <person name="Douglass A.P."/>
            <person name="Hanson S.J."/>
            <person name="Klenk H.-P."/>
            <person name="LaButti K."/>
            <person name="Lapidus A."/>
            <person name="Lindquist E."/>
            <person name="Lipzen A."/>
            <person name="Meier-kolthoff J.P."/>
            <person name="Ohm R.A."/>
            <person name="Otillar R.P."/>
            <person name="Pangilinan J."/>
            <person name="Peng Y."/>
            <person name="Rokas A."/>
            <person name="Rosa C.A."/>
            <person name="Scheuner C."/>
            <person name="Sibirny A.A."/>
            <person name="Slot J.C."/>
            <person name="Stielow J.B."/>
            <person name="Sun H."/>
            <person name="Kurtzman C.P."/>
            <person name="Blackwell M."/>
            <person name="Grigoriev I.V."/>
            <person name="Jeffries T.W."/>
        </authorList>
    </citation>
    <scope>NUCLEOTIDE SEQUENCE [LARGE SCALE GENOMIC DNA]</scope>
    <source>
        <strain evidence="2 3">NRRL YB-4993</strain>
    </source>
</reference>
<feature type="domain" description="Transcription regulator Rua1 C-terminal" evidence="1">
    <location>
        <begin position="118"/>
        <end position="238"/>
    </location>
</feature>
<dbReference type="RefSeq" id="XP_018715034.1">
    <property type="nucleotide sequence ID" value="XM_018855710.1"/>
</dbReference>
<comment type="caution">
    <text evidence="2">The sequence shown here is derived from an EMBL/GenBank/DDBJ whole genome shotgun (WGS) entry which is preliminary data.</text>
</comment>
<protein>
    <recommendedName>
        <fullName evidence="1">Transcription regulator Rua1 C-terminal domain-containing protein</fullName>
    </recommendedName>
</protein>
<dbReference type="OrthoDB" id="4096316at2759"/>
<accession>A0A1A0HL63</accession>
<dbReference type="InterPro" id="IPR028012">
    <property type="entry name" value="Rua1_C"/>
</dbReference>
<organism evidence="2 3">
    <name type="scientific">Metschnikowia bicuspidata var. bicuspidata NRRL YB-4993</name>
    <dbReference type="NCBI Taxonomy" id="869754"/>
    <lineage>
        <taxon>Eukaryota</taxon>
        <taxon>Fungi</taxon>
        <taxon>Dikarya</taxon>
        <taxon>Ascomycota</taxon>
        <taxon>Saccharomycotina</taxon>
        <taxon>Pichiomycetes</taxon>
        <taxon>Metschnikowiaceae</taxon>
        <taxon>Metschnikowia</taxon>
    </lineage>
</organism>
<dbReference type="Pfam" id="PF14616">
    <property type="entry name" value="Rua1_C"/>
    <property type="match status" value="1"/>
</dbReference>
<proteinExistence type="predicted"/>
<evidence type="ECO:0000259" key="1">
    <source>
        <dbReference type="Pfam" id="PF14616"/>
    </source>
</evidence>
<evidence type="ECO:0000313" key="3">
    <source>
        <dbReference type="Proteomes" id="UP000092555"/>
    </source>
</evidence>
<keyword evidence="3" id="KW-1185">Reference proteome</keyword>